<feature type="region of interest" description="Disordered" evidence="1">
    <location>
        <begin position="1"/>
        <end position="37"/>
    </location>
</feature>
<sequence length="97" mass="11049">MIKEMQEWGDIRQRLATNQTSCPTSLISPRTPQTAQRPLAAEQQVLNSYRKGGFQLIPARYHHLRNFLAMMPFKCGEGLFKELQAAGVVKRAETFRG</sequence>
<dbReference type="Pfam" id="PF11130">
    <property type="entry name" value="TraC_F_IV"/>
    <property type="match status" value="1"/>
</dbReference>
<proteinExistence type="predicted"/>
<feature type="compositionally biased region" description="Basic and acidic residues" evidence="1">
    <location>
        <begin position="1"/>
        <end position="13"/>
    </location>
</feature>
<geneLocation type="plasmid" evidence="2">
    <name>pUJ-1KPC</name>
</geneLocation>
<organism evidence="2">
    <name type="scientific">Klebsiella pneumoniae</name>
    <dbReference type="NCBI Taxonomy" id="573"/>
    <lineage>
        <taxon>Bacteria</taxon>
        <taxon>Pseudomonadati</taxon>
        <taxon>Pseudomonadota</taxon>
        <taxon>Gammaproteobacteria</taxon>
        <taxon>Enterobacterales</taxon>
        <taxon>Enterobacteriaceae</taxon>
        <taxon>Klebsiella/Raoultella group</taxon>
        <taxon>Klebsiella</taxon>
        <taxon>Klebsiella pneumoniae complex</taxon>
    </lineage>
</organism>
<accession>A0A2P1BNT9</accession>
<evidence type="ECO:0000256" key="1">
    <source>
        <dbReference type="SAM" id="MobiDB-lite"/>
    </source>
</evidence>
<protein>
    <submittedName>
        <fullName evidence="2">Uncharacterized protein</fullName>
    </submittedName>
</protein>
<evidence type="ECO:0000313" key="2">
    <source>
        <dbReference type="EMBL" id="AVI43372.1"/>
    </source>
</evidence>
<reference evidence="2" key="1">
    <citation type="submission" date="2017-12" db="EMBL/GenBank/DDBJ databases">
        <title>Insights into the successfully spreading KPC-encoding IncII plasmids.</title>
        <authorList>
            <person name="Brandt C."/>
            <person name="Pletz M.W."/>
            <person name="Makarewicz O."/>
        </authorList>
    </citation>
    <scope>NUCLEOTIDE SEQUENCE</scope>
    <source>
        <strain evidence="2">UR15381</strain>
        <plasmid evidence="2">pUJ-1KPC</plasmid>
    </source>
</reference>
<keyword evidence="2" id="KW-0614">Plasmid</keyword>
<dbReference type="AlphaFoldDB" id="A0A2P1BNT9"/>
<feature type="compositionally biased region" description="Polar residues" evidence="1">
    <location>
        <begin position="15"/>
        <end position="36"/>
    </location>
</feature>
<dbReference type="EMBL" id="MG700548">
    <property type="protein sequence ID" value="AVI43372.1"/>
    <property type="molecule type" value="Genomic_DNA"/>
</dbReference>
<dbReference type="InterPro" id="IPR025955">
    <property type="entry name" value="TraC/Conjuga_ATPase"/>
</dbReference>
<name>A0A2P1BNT9_KLEPN</name>